<dbReference type="Pfam" id="PF05685">
    <property type="entry name" value="Uma2"/>
    <property type="match status" value="1"/>
</dbReference>
<dbReference type="SUPFAM" id="SSF52980">
    <property type="entry name" value="Restriction endonuclease-like"/>
    <property type="match status" value="1"/>
</dbReference>
<keyword evidence="2" id="KW-0540">Nuclease</keyword>
<dbReference type="PANTHER" id="PTHR35400:SF1">
    <property type="entry name" value="SLR1083 PROTEIN"/>
    <property type="match status" value="1"/>
</dbReference>
<feature type="domain" description="Putative restriction endonuclease" evidence="1">
    <location>
        <begin position="11"/>
        <end position="178"/>
    </location>
</feature>
<dbReference type="EMBL" id="JBHFNT010000198">
    <property type="protein sequence ID" value="MFB2837166.1"/>
    <property type="molecule type" value="Genomic_DNA"/>
</dbReference>
<proteinExistence type="predicted"/>
<dbReference type="InterPro" id="IPR012296">
    <property type="entry name" value="Nuclease_put_TT1808"/>
</dbReference>
<evidence type="ECO:0000313" key="2">
    <source>
        <dbReference type="EMBL" id="MFB2837166.1"/>
    </source>
</evidence>
<dbReference type="Gene3D" id="3.90.1570.10">
    <property type="entry name" value="tt1808, chain A"/>
    <property type="match status" value="1"/>
</dbReference>
<dbReference type="InterPro" id="IPR008538">
    <property type="entry name" value="Uma2"/>
</dbReference>
<dbReference type="Proteomes" id="UP001576780">
    <property type="component" value="Unassembled WGS sequence"/>
</dbReference>
<accession>A0ABV4WR35</accession>
<keyword evidence="3" id="KW-1185">Reference proteome</keyword>
<sequence length="185" mass="21257">MTATQIHLWTVEEYHRMIDAGILTPEDKVELLEGKIIEMSPQRPPHAGTTQRSSDYLKVRFRGIAHVRMQLPITLSNSEPEPDIAVVRIDPNAYGENHPNQNDIFLLIEISHTTLNIDREEKAPIYARANIPEYWILDIINRCVYIFRNPTESGYQEEIILIVDAVIAPLAFPEIEIPFSELFLP</sequence>
<comment type="caution">
    <text evidence="2">The sequence shown here is derived from an EMBL/GenBank/DDBJ whole genome shotgun (WGS) entry which is preliminary data.</text>
</comment>
<reference evidence="2 3" key="1">
    <citation type="submission" date="2024-09" db="EMBL/GenBank/DDBJ databases">
        <title>Floridaenema gen nov. (Aerosakkonemataceae, Aerosakkonematales ord. nov., Cyanobacteria) from benthic tropical and subtropical fresh waters, with the description of four new species.</title>
        <authorList>
            <person name="Moretto J.A."/>
            <person name="Berthold D.E."/>
            <person name="Lefler F.W."/>
            <person name="Huang I.-S."/>
            <person name="Laughinghouse H. IV."/>
        </authorList>
    </citation>
    <scope>NUCLEOTIDE SEQUENCE [LARGE SCALE GENOMIC DNA]</scope>
    <source>
        <strain evidence="2 3">BLCC-F167</strain>
    </source>
</reference>
<evidence type="ECO:0000313" key="3">
    <source>
        <dbReference type="Proteomes" id="UP001576780"/>
    </source>
</evidence>
<keyword evidence="2" id="KW-0255">Endonuclease</keyword>
<gene>
    <name evidence="2" type="ORF">ACE1CA_21790</name>
</gene>
<keyword evidence="2" id="KW-0378">Hydrolase</keyword>
<dbReference type="CDD" id="cd06260">
    <property type="entry name" value="DUF820-like"/>
    <property type="match status" value="1"/>
</dbReference>
<dbReference type="InterPro" id="IPR011335">
    <property type="entry name" value="Restrct_endonuc-II-like"/>
</dbReference>
<dbReference type="GO" id="GO:0004519">
    <property type="term" value="F:endonuclease activity"/>
    <property type="evidence" value="ECO:0007669"/>
    <property type="project" value="UniProtKB-KW"/>
</dbReference>
<dbReference type="PANTHER" id="PTHR35400">
    <property type="entry name" value="SLR1083 PROTEIN"/>
    <property type="match status" value="1"/>
</dbReference>
<organism evidence="2 3">
    <name type="scientific">Floridaenema evergladense BLCC-F167</name>
    <dbReference type="NCBI Taxonomy" id="3153639"/>
    <lineage>
        <taxon>Bacteria</taxon>
        <taxon>Bacillati</taxon>
        <taxon>Cyanobacteriota</taxon>
        <taxon>Cyanophyceae</taxon>
        <taxon>Oscillatoriophycideae</taxon>
        <taxon>Aerosakkonematales</taxon>
        <taxon>Aerosakkonemataceae</taxon>
        <taxon>Floridanema</taxon>
        <taxon>Floridanema evergladense</taxon>
    </lineage>
</organism>
<evidence type="ECO:0000259" key="1">
    <source>
        <dbReference type="Pfam" id="PF05685"/>
    </source>
</evidence>
<dbReference type="RefSeq" id="WP_413279521.1">
    <property type="nucleotide sequence ID" value="NZ_JBHFNT010000198.1"/>
</dbReference>
<name>A0ABV4WR35_9CYAN</name>
<protein>
    <submittedName>
        <fullName evidence="2">Uma2 family endonuclease</fullName>
    </submittedName>
</protein>